<dbReference type="EMBL" id="JAUFPN010000150">
    <property type="protein sequence ID" value="MDN3565588.1"/>
    <property type="molecule type" value="Genomic_DNA"/>
</dbReference>
<proteinExistence type="inferred from homology"/>
<dbReference type="PANTHER" id="PTHR34582:SF6">
    <property type="entry name" value="UPF0702 TRANSMEMBRANE PROTEIN YCAP"/>
    <property type="match status" value="1"/>
</dbReference>
<dbReference type="PANTHER" id="PTHR34582">
    <property type="entry name" value="UPF0702 TRANSMEMBRANE PROTEIN YCAP"/>
    <property type="match status" value="1"/>
</dbReference>
<keyword evidence="3" id="KW-1003">Cell membrane</keyword>
<keyword evidence="10" id="KW-1185">Reference proteome</keyword>
<feature type="domain" description="YetF C-terminal" evidence="8">
    <location>
        <begin position="95"/>
        <end position="163"/>
    </location>
</feature>
<sequence length="169" mass="18316">MGGIGWEGMLDPTNSLVNSVIRGSIVYLALFGVLRMMHNRRSGSIGLSDLLLVTLVSGAVENSMVGEGRSLTEGAVVAGTIFFWSFALDWLAFRFPRLRWLVRSKPQTVVAEGKVIHAGLRRELLTRDDLLAQLREQGIDDLGQVRLACVEANGTLSVLLRDEPGPAGG</sequence>
<evidence type="ECO:0000256" key="3">
    <source>
        <dbReference type="ARBA" id="ARBA00022475"/>
    </source>
</evidence>
<organism evidence="9 10">
    <name type="scientific">Paeniroseomonas aquatica</name>
    <dbReference type="NCBI Taxonomy" id="373043"/>
    <lineage>
        <taxon>Bacteria</taxon>
        <taxon>Pseudomonadati</taxon>
        <taxon>Pseudomonadota</taxon>
        <taxon>Alphaproteobacteria</taxon>
        <taxon>Acetobacterales</taxon>
        <taxon>Acetobacteraceae</taxon>
        <taxon>Paeniroseomonas</taxon>
    </lineage>
</organism>
<name>A0ABT8A7V0_9PROT</name>
<evidence type="ECO:0000256" key="7">
    <source>
        <dbReference type="SAM" id="Phobius"/>
    </source>
</evidence>
<dbReference type="Proteomes" id="UP001529369">
    <property type="component" value="Unassembled WGS sequence"/>
</dbReference>
<evidence type="ECO:0000256" key="5">
    <source>
        <dbReference type="ARBA" id="ARBA00022989"/>
    </source>
</evidence>
<evidence type="ECO:0000256" key="6">
    <source>
        <dbReference type="ARBA" id="ARBA00023136"/>
    </source>
</evidence>
<dbReference type="Pfam" id="PF04239">
    <property type="entry name" value="DUF421"/>
    <property type="match status" value="1"/>
</dbReference>
<comment type="similarity">
    <text evidence="2">Belongs to the UPF0702 family.</text>
</comment>
<dbReference type="InterPro" id="IPR007353">
    <property type="entry name" value="DUF421"/>
</dbReference>
<accession>A0ABT8A7V0</accession>
<evidence type="ECO:0000256" key="1">
    <source>
        <dbReference type="ARBA" id="ARBA00004651"/>
    </source>
</evidence>
<dbReference type="InterPro" id="IPR023090">
    <property type="entry name" value="UPF0702_alpha/beta_dom_sf"/>
</dbReference>
<keyword evidence="4 7" id="KW-0812">Transmembrane</keyword>
<evidence type="ECO:0000313" key="9">
    <source>
        <dbReference type="EMBL" id="MDN3565588.1"/>
    </source>
</evidence>
<reference evidence="10" key="1">
    <citation type="journal article" date="2019" name="Int. J. Syst. Evol. Microbiol.">
        <title>The Global Catalogue of Microorganisms (GCM) 10K type strain sequencing project: providing services to taxonomists for standard genome sequencing and annotation.</title>
        <authorList>
            <consortium name="The Broad Institute Genomics Platform"/>
            <consortium name="The Broad Institute Genome Sequencing Center for Infectious Disease"/>
            <person name="Wu L."/>
            <person name="Ma J."/>
        </authorList>
    </citation>
    <scope>NUCLEOTIDE SEQUENCE [LARGE SCALE GENOMIC DNA]</scope>
    <source>
        <strain evidence="10">CECT 7131</strain>
    </source>
</reference>
<feature type="transmembrane region" description="Helical" evidence="7">
    <location>
        <begin position="71"/>
        <end position="93"/>
    </location>
</feature>
<feature type="transmembrane region" description="Helical" evidence="7">
    <location>
        <begin position="16"/>
        <end position="34"/>
    </location>
</feature>
<evidence type="ECO:0000256" key="4">
    <source>
        <dbReference type="ARBA" id="ARBA00022692"/>
    </source>
</evidence>
<comment type="subcellular location">
    <subcellularLocation>
        <location evidence="1">Cell membrane</location>
        <topology evidence="1">Multi-pass membrane protein</topology>
    </subcellularLocation>
</comment>
<keyword evidence="6 7" id="KW-0472">Membrane</keyword>
<gene>
    <name evidence="9" type="ORF">QWZ14_14565</name>
</gene>
<dbReference type="Gene3D" id="3.30.240.20">
    <property type="entry name" value="bsu07140 like domains"/>
    <property type="match status" value="1"/>
</dbReference>
<comment type="caution">
    <text evidence="9">The sequence shown here is derived from an EMBL/GenBank/DDBJ whole genome shotgun (WGS) entry which is preliminary data.</text>
</comment>
<keyword evidence="5 7" id="KW-1133">Transmembrane helix</keyword>
<dbReference type="RefSeq" id="WP_290317436.1">
    <property type="nucleotide sequence ID" value="NZ_JAUFPN010000150.1"/>
</dbReference>
<evidence type="ECO:0000259" key="8">
    <source>
        <dbReference type="Pfam" id="PF04239"/>
    </source>
</evidence>
<evidence type="ECO:0000256" key="2">
    <source>
        <dbReference type="ARBA" id="ARBA00006448"/>
    </source>
</evidence>
<evidence type="ECO:0000313" key="10">
    <source>
        <dbReference type="Proteomes" id="UP001529369"/>
    </source>
</evidence>
<protein>
    <submittedName>
        <fullName evidence="9">DUF421 domain-containing protein</fullName>
    </submittedName>
</protein>